<evidence type="ECO:0000313" key="3">
    <source>
        <dbReference type="Proteomes" id="UP000623467"/>
    </source>
</evidence>
<dbReference type="Proteomes" id="UP000623467">
    <property type="component" value="Unassembled WGS sequence"/>
</dbReference>
<keyword evidence="1" id="KW-1133">Transmembrane helix</keyword>
<keyword evidence="1" id="KW-0812">Transmembrane</keyword>
<reference evidence="2" key="1">
    <citation type="submission" date="2020-05" db="EMBL/GenBank/DDBJ databases">
        <title>Mycena genomes resolve the evolution of fungal bioluminescence.</title>
        <authorList>
            <person name="Tsai I.J."/>
        </authorList>
    </citation>
    <scope>NUCLEOTIDE SEQUENCE</scope>
    <source>
        <strain evidence="2">160909Yilan</strain>
    </source>
</reference>
<keyword evidence="1" id="KW-0472">Membrane</keyword>
<accession>A0A8H6ZE08</accession>
<dbReference type="AlphaFoldDB" id="A0A8H6ZE08"/>
<proteinExistence type="predicted"/>
<comment type="caution">
    <text evidence="2">The sequence shown here is derived from an EMBL/GenBank/DDBJ whole genome shotgun (WGS) entry which is preliminary data.</text>
</comment>
<evidence type="ECO:0000313" key="2">
    <source>
        <dbReference type="EMBL" id="KAF7375667.1"/>
    </source>
</evidence>
<evidence type="ECO:0000256" key="1">
    <source>
        <dbReference type="SAM" id="Phobius"/>
    </source>
</evidence>
<feature type="transmembrane region" description="Helical" evidence="1">
    <location>
        <begin position="7"/>
        <end position="26"/>
    </location>
</feature>
<feature type="transmembrane region" description="Helical" evidence="1">
    <location>
        <begin position="32"/>
        <end position="56"/>
    </location>
</feature>
<organism evidence="2 3">
    <name type="scientific">Mycena sanguinolenta</name>
    <dbReference type="NCBI Taxonomy" id="230812"/>
    <lineage>
        <taxon>Eukaryota</taxon>
        <taxon>Fungi</taxon>
        <taxon>Dikarya</taxon>
        <taxon>Basidiomycota</taxon>
        <taxon>Agaricomycotina</taxon>
        <taxon>Agaricomycetes</taxon>
        <taxon>Agaricomycetidae</taxon>
        <taxon>Agaricales</taxon>
        <taxon>Marasmiineae</taxon>
        <taxon>Mycenaceae</taxon>
        <taxon>Mycena</taxon>
    </lineage>
</organism>
<dbReference type="EMBL" id="JACAZH010000002">
    <property type="protein sequence ID" value="KAF7375667.1"/>
    <property type="molecule type" value="Genomic_DNA"/>
</dbReference>
<sequence>MNFASIQFYVLTLIGVFAIVGIAYLLSTHLDMHLILACFPAVSITGVLGAASKLFLRAIPKLLKWLIGGGGGGGRRRYERKQIAVRFETRYHKDATTTKWENITTFALRLGRSLTRSGIDKQSSQLLGK</sequence>
<protein>
    <submittedName>
        <fullName evidence="2">Uncharacterized protein</fullName>
    </submittedName>
</protein>
<gene>
    <name evidence="2" type="ORF">MSAN_00455800</name>
</gene>
<keyword evidence="3" id="KW-1185">Reference proteome</keyword>
<name>A0A8H6ZE08_9AGAR</name>
<dbReference type="OrthoDB" id="10335349at2759"/>